<dbReference type="AlphaFoldDB" id="A0A0M7ABQ5"/>
<reference evidence="2" key="1">
    <citation type="submission" date="2015-07" db="EMBL/GenBank/DDBJ databases">
        <authorList>
            <person name="Rodrigo-Torres Lidia"/>
            <person name="Arahal R.David."/>
        </authorList>
    </citation>
    <scope>NUCLEOTIDE SEQUENCE [LARGE SCALE GENOMIC DNA]</scope>
    <source>
        <strain evidence="2">CECT 5096</strain>
    </source>
</reference>
<dbReference type="OrthoDB" id="8444059at2"/>
<dbReference type="GeneID" id="97670632"/>
<evidence type="ECO:0000313" key="2">
    <source>
        <dbReference type="Proteomes" id="UP000049983"/>
    </source>
</evidence>
<dbReference type="STRING" id="311410.LA5095_00143"/>
<dbReference type="RefSeq" id="WP_055111090.1">
    <property type="nucleotide sequence ID" value="NZ_CXWA01000006.1"/>
</dbReference>
<keyword evidence="2" id="KW-1185">Reference proteome</keyword>
<proteinExistence type="predicted"/>
<protein>
    <submittedName>
        <fullName evidence="1">Uncharacterized protein</fullName>
    </submittedName>
</protein>
<organism evidence="1 2">
    <name type="scientific">Roseibium album</name>
    <dbReference type="NCBI Taxonomy" id="311410"/>
    <lineage>
        <taxon>Bacteria</taxon>
        <taxon>Pseudomonadati</taxon>
        <taxon>Pseudomonadota</taxon>
        <taxon>Alphaproteobacteria</taxon>
        <taxon>Hyphomicrobiales</taxon>
        <taxon>Stappiaceae</taxon>
        <taxon>Roseibium</taxon>
    </lineage>
</organism>
<sequence length="189" mass="20180">MLTGKRVSRRGASAILLATGIYTGICTASVQAETVSTPSKAFTDALTAYDAAWEANGLAFSVATFTQDGGTAYGQYTPHKDAIFQEDDVLSIYAEPIGYSFSQTDGIYAFELTASYRLVNLSGQVLAEQDNFAVFSGEGRSKQRELAAALSFQFSGLPAGDYQLETRFSDDEGGKVAGFTLPFTIADPK</sequence>
<dbReference type="EMBL" id="CXWC01000011">
    <property type="protein sequence ID" value="CTQ72565.1"/>
    <property type="molecule type" value="Genomic_DNA"/>
</dbReference>
<name>A0A0M7ABQ5_9HYPH</name>
<evidence type="ECO:0000313" key="1">
    <source>
        <dbReference type="EMBL" id="CTQ72565.1"/>
    </source>
</evidence>
<accession>A0A0M7ABQ5</accession>
<gene>
    <name evidence="1" type="ORF">LA5096_03284</name>
</gene>
<dbReference type="Proteomes" id="UP000049983">
    <property type="component" value="Unassembled WGS sequence"/>
</dbReference>